<keyword evidence="2" id="KW-0254">Endocytosis</keyword>
<evidence type="ECO:0000256" key="8">
    <source>
        <dbReference type="ARBA" id="ARBA00023157"/>
    </source>
</evidence>
<keyword evidence="10" id="KW-0325">Glycoprotein</keyword>
<dbReference type="Gene3D" id="3.10.100.10">
    <property type="entry name" value="Mannose-Binding Protein A, subunit A"/>
    <property type="match status" value="9"/>
</dbReference>
<dbReference type="Pfam" id="PF00040">
    <property type="entry name" value="fn2"/>
    <property type="match status" value="1"/>
</dbReference>
<feature type="domain" description="C-type lectin" evidence="13">
    <location>
        <begin position="445"/>
        <end position="527"/>
    </location>
</feature>
<dbReference type="InterPro" id="IPR000772">
    <property type="entry name" value="Ricin_B_lectin"/>
</dbReference>
<keyword evidence="7" id="KW-0472">Membrane</keyword>
<proteinExistence type="predicted"/>
<dbReference type="GO" id="GO:0006897">
    <property type="term" value="P:endocytosis"/>
    <property type="evidence" value="ECO:0007669"/>
    <property type="project" value="UniProtKB-KW"/>
</dbReference>
<dbReference type="Ensembl" id="ENSAMXT00005013539.1">
    <property type="protein sequence ID" value="ENSAMXP00005012202.1"/>
    <property type="gene ID" value="ENSAMXG00005004840.1"/>
</dbReference>
<evidence type="ECO:0000256" key="3">
    <source>
        <dbReference type="ARBA" id="ARBA00022692"/>
    </source>
</evidence>
<evidence type="ECO:0000256" key="12">
    <source>
        <dbReference type="SAM" id="SignalP"/>
    </source>
</evidence>
<dbReference type="Pfam" id="PF24562">
    <property type="entry name" value="CysR_MRC2_N"/>
    <property type="match status" value="1"/>
</dbReference>
<dbReference type="Pfam" id="PF00059">
    <property type="entry name" value="Lectin_C"/>
    <property type="match status" value="9"/>
</dbReference>
<evidence type="ECO:0000313" key="15">
    <source>
        <dbReference type="Ensembl" id="ENSAMXP00005012202.1"/>
    </source>
</evidence>
<dbReference type="CDD" id="cd00037">
    <property type="entry name" value="CLECT"/>
    <property type="match status" value="7"/>
</dbReference>
<dbReference type="InterPro" id="IPR016187">
    <property type="entry name" value="CTDL_fold"/>
</dbReference>
<dbReference type="OrthoDB" id="6153550at2759"/>
<evidence type="ECO:0000313" key="16">
    <source>
        <dbReference type="Proteomes" id="UP000694621"/>
    </source>
</evidence>
<protein>
    <recommendedName>
        <fullName evidence="17">Lymphocyte antigen 75</fullName>
    </recommendedName>
</protein>
<keyword evidence="3" id="KW-0812">Transmembrane</keyword>
<feature type="domain" description="C-type lectin" evidence="13">
    <location>
        <begin position="1170"/>
        <end position="1279"/>
    </location>
</feature>
<dbReference type="InterPro" id="IPR001304">
    <property type="entry name" value="C-type_lectin-like"/>
</dbReference>
<dbReference type="InterPro" id="IPR000562">
    <property type="entry name" value="FN_type2_dom"/>
</dbReference>
<evidence type="ECO:0000256" key="2">
    <source>
        <dbReference type="ARBA" id="ARBA00022583"/>
    </source>
</evidence>
<feature type="domain" description="C-type lectin" evidence="13">
    <location>
        <begin position="1313"/>
        <end position="1421"/>
    </location>
</feature>
<keyword evidence="9" id="KW-0675">Receptor</keyword>
<gene>
    <name evidence="15" type="primary">ly75</name>
</gene>
<dbReference type="SUPFAM" id="SSF56436">
    <property type="entry name" value="C-type lectin-like"/>
    <property type="match status" value="10"/>
</dbReference>
<dbReference type="PROSITE" id="PS00615">
    <property type="entry name" value="C_TYPE_LECTIN_1"/>
    <property type="match status" value="1"/>
</dbReference>
<evidence type="ECO:0000259" key="14">
    <source>
        <dbReference type="PROSITE" id="PS51092"/>
    </source>
</evidence>
<feature type="domain" description="C-type lectin" evidence="13">
    <location>
        <begin position="337"/>
        <end position="433"/>
    </location>
</feature>
<evidence type="ECO:0000256" key="6">
    <source>
        <dbReference type="ARBA" id="ARBA00022989"/>
    </source>
</evidence>
<dbReference type="PROSITE" id="PS50041">
    <property type="entry name" value="C_TYPE_LECTIN_2"/>
    <property type="match status" value="9"/>
</dbReference>
<dbReference type="InterPro" id="IPR050111">
    <property type="entry name" value="C-type_lectin/snaclec_domain"/>
</dbReference>
<keyword evidence="8 11" id="KW-1015">Disulfide bond</keyword>
<dbReference type="InterPro" id="IPR016186">
    <property type="entry name" value="C-type_lectin-like/link_sf"/>
</dbReference>
<organism evidence="15 16">
    <name type="scientific">Astyanax mexicanus</name>
    <name type="common">Blind cave fish</name>
    <name type="synonym">Astyanax fasciatus mexicanus</name>
    <dbReference type="NCBI Taxonomy" id="7994"/>
    <lineage>
        <taxon>Eukaryota</taxon>
        <taxon>Metazoa</taxon>
        <taxon>Chordata</taxon>
        <taxon>Craniata</taxon>
        <taxon>Vertebrata</taxon>
        <taxon>Euteleostomi</taxon>
        <taxon>Actinopterygii</taxon>
        <taxon>Neopterygii</taxon>
        <taxon>Teleostei</taxon>
        <taxon>Ostariophysi</taxon>
        <taxon>Characiformes</taxon>
        <taxon>Characoidei</taxon>
        <taxon>Acestrorhamphidae</taxon>
        <taxon>Acestrorhamphinae</taxon>
        <taxon>Astyanax</taxon>
    </lineage>
</organism>
<feature type="chain" id="PRO_5033981753" description="Lymphocyte antigen 75" evidence="12">
    <location>
        <begin position="19"/>
        <end position="1502"/>
    </location>
</feature>
<sequence length="1502" mass="169762">MDRAGRAVLGWLLCVVLGQSAVRCGGSGDGTFTIQHEGSRKCLQVQHGALVLGNCSAEPSCLWKWGSARRLFHTGSSACLGMYVPNKTLSLTSCLAEPQLQWYCNEGSLFTIYQMKLSATANGTVVAKREAPDSWIRGGTSENICQQMYQMMHTSGGNSLGAPCKFPFLYNGTWHHRCLPADDVHPPDWCSTKDSYDQDQQWGTCLKYEEGCGALWNISRNGRCYQVISTALVTWHEARDSCRTQGGDLLSVSSSEDLQICSELPEKLWIGLNRLDWLQGWQWSDGSPLAYIPWNAGIYGISVVRNYGLSHFLIGLCLFADKMMYKSTVCDDGWTPQGGFCYKLYGNESSMYKTYADAQKVCLENGAQLASIHSLGDVELLNTDFSAVSNVWIGLKAVKNTDLFKWEDGTNVSFTYWGRTQPPLLSSTTDSCVKTSVTAYCKLIINNRFEQAFINSLLKEHIGSESLFFWTGLQDSKGTGEYQWFSPSEQKDRVTYTNWRWPEPANTGGCAVMSTASPLGQWFVKNCTVFKAGSICKRLVSPAPPVPAPEEPNINATCPQGWVSRDGMKYCYKVFHEERLSRKRSWEEAELFCEALGAHLPSFTELNEMTGLHNILRDSISDDRFFWVGFNRRNPNNDNSWEWSDGRPVMCICSVAYIPGITPKNPEWYNPDGHHNTSVFIDGQEFWFVNQPQLSFEEAIMYCSSNSSRLATPNTINAARLLQEHLYKMYLHQPEFHHARYSRINDEKNQSLCTEYRKGCEVKQPFVCETLNVTSAETGTQDPEAPAKPCEEGTLAFRDKCFTVTKPGYMSFKQANERCHTLRGTLLSVRDQAEQDFITTLLPGLPRKLWIGLKLRQHDTQWVDKSDVKYLNFNPLLHGQLRPMYIYTFEQDGLELCAYMFNNAHSDMLGTWDYTSCSHEQSLIKLEKNTSSSMFIYNLNWIDAWDLCKSNNMDLASVSDAYLQAVLTVNVSKVGHPLWIGLFSEDEHYRWTDHSHTVFSRWSDEVTAGRCVYLDTDGFWKATECGRQLGGAICHCLTNKIVISFLCFFIICLSAGMGDILTIRSEEENEFIRTQLQPYADLASFVWLGIYKANGSQLKWYDDTNVQYSNWKNGRPDVPPLFMAGLNMNGEWDLIDSYFSSFKQNAIVVCKIERDSKTEFQLSQSDVKAPPGYTFRLIPKKLNWYQALEECSSDGGHLVSIHSEEANKDMALITKRDGFPHWIGLSRQDFSGWPFEWSDGTSLQFQPQGFEVLGVGSEEQCVYVDPEGRWSAVNCHAKLEGAICYKTVNKSQMSAHSSDNCPKSDGKASWIQFEDHCYAIDMTLYNYSVYSMVDAQRICETLDPTSQLLTIKSEEENDFVSRHVAENPLITSRVWLALKSAVGESWMDGSALGFSNWGHTQPQSGCAVLVAVNGSWNNASCMNSRSRVVCKAPLTNALCTMHGLATPNISTISLMDIFFFFFFRLMLVCFSSIESAFDMFKALSNKTNTSEFKFREKQVYSV</sequence>
<evidence type="ECO:0000256" key="1">
    <source>
        <dbReference type="ARBA" id="ARBA00004167"/>
    </source>
</evidence>
<dbReference type="SUPFAM" id="SSF57440">
    <property type="entry name" value="Kringle-like"/>
    <property type="match status" value="1"/>
</dbReference>
<evidence type="ECO:0000256" key="11">
    <source>
        <dbReference type="PROSITE-ProRule" id="PRU00479"/>
    </source>
</evidence>
<accession>A0A8B9J9R7</accession>
<name>A0A8B9J9R7_ASTMX</name>
<feature type="domain" description="C-type lectin" evidence="13">
    <location>
        <begin position="570"/>
        <end position="687"/>
    </location>
</feature>
<feature type="domain" description="C-type lectin" evidence="13">
    <location>
        <begin position="220"/>
        <end position="297"/>
    </location>
</feature>
<evidence type="ECO:0000256" key="7">
    <source>
        <dbReference type="ARBA" id="ARBA00023136"/>
    </source>
</evidence>
<feature type="domain" description="C-type lectin" evidence="13">
    <location>
        <begin position="1052"/>
        <end position="1133"/>
    </location>
</feature>
<feature type="signal peptide" evidence="12">
    <location>
        <begin position="1"/>
        <end position="18"/>
    </location>
</feature>
<keyword evidence="5" id="KW-0677">Repeat</keyword>
<evidence type="ECO:0008006" key="17">
    <source>
        <dbReference type="Google" id="ProtNLM"/>
    </source>
</evidence>
<feature type="disulfide bond" evidence="11">
    <location>
        <begin position="178"/>
        <end position="205"/>
    </location>
</feature>
<feature type="domain" description="C-type lectin" evidence="13">
    <location>
        <begin position="797"/>
        <end position="924"/>
    </location>
</feature>
<keyword evidence="6" id="KW-1133">Transmembrane helix</keyword>
<dbReference type="CDD" id="cd00062">
    <property type="entry name" value="FN2"/>
    <property type="match status" value="1"/>
</dbReference>
<dbReference type="SMART" id="SM00034">
    <property type="entry name" value="CLECT"/>
    <property type="match status" value="8"/>
</dbReference>
<feature type="domain" description="Fibronectin type-II" evidence="14">
    <location>
        <begin position="159"/>
        <end position="207"/>
    </location>
</feature>
<dbReference type="Proteomes" id="UP000694621">
    <property type="component" value="Unplaced"/>
</dbReference>
<keyword evidence="4 12" id="KW-0732">Signal</keyword>
<dbReference type="SMART" id="SM00458">
    <property type="entry name" value="RICIN"/>
    <property type="match status" value="1"/>
</dbReference>
<evidence type="ECO:0000259" key="13">
    <source>
        <dbReference type="PROSITE" id="PS50041"/>
    </source>
</evidence>
<dbReference type="Gene3D" id="2.10.10.10">
    <property type="entry name" value="Fibronectin, type II, collagen-binding"/>
    <property type="match status" value="1"/>
</dbReference>
<evidence type="ECO:0000256" key="4">
    <source>
        <dbReference type="ARBA" id="ARBA00022729"/>
    </source>
</evidence>
<comment type="subcellular location">
    <subcellularLocation>
        <location evidence="1">Membrane</location>
        <topology evidence="1">Single-pass membrane protein</topology>
    </subcellularLocation>
</comment>
<dbReference type="InterPro" id="IPR035992">
    <property type="entry name" value="Ricin_B-like_lectins"/>
</dbReference>
<evidence type="ECO:0000256" key="5">
    <source>
        <dbReference type="ARBA" id="ARBA00022737"/>
    </source>
</evidence>
<evidence type="ECO:0000256" key="10">
    <source>
        <dbReference type="ARBA" id="ARBA00023180"/>
    </source>
</evidence>
<dbReference type="Gene3D" id="2.80.10.50">
    <property type="match status" value="1"/>
</dbReference>
<dbReference type="SMART" id="SM00059">
    <property type="entry name" value="FN2"/>
    <property type="match status" value="1"/>
</dbReference>
<feature type="disulfide bond" evidence="11">
    <location>
        <begin position="164"/>
        <end position="190"/>
    </location>
</feature>
<dbReference type="PANTHER" id="PTHR22803">
    <property type="entry name" value="MANNOSE, PHOSPHOLIPASE, LECTIN RECEPTOR RELATED"/>
    <property type="match status" value="1"/>
</dbReference>
<reference evidence="15" key="1">
    <citation type="submission" date="2025-08" db="UniProtKB">
        <authorList>
            <consortium name="Ensembl"/>
        </authorList>
    </citation>
    <scope>IDENTIFICATION</scope>
</reference>
<feature type="domain" description="C-type lectin" evidence="13">
    <location>
        <begin position="937"/>
        <end position="1029"/>
    </location>
</feature>
<dbReference type="InterPro" id="IPR018378">
    <property type="entry name" value="C-type_lectin_CS"/>
</dbReference>
<dbReference type="InterPro" id="IPR013806">
    <property type="entry name" value="Kringle-like"/>
</dbReference>
<dbReference type="GO" id="GO:0016020">
    <property type="term" value="C:membrane"/>
    <property type="evidence" value="ECO:0007669"/>
    <property type="project" value="UniProtKB-SubCell"/>
</dbReference>
<dbReference type="InterPro" id="IPR036943">
    <property type="entry name" value="FN_type2_sf"/>
</dbReference>
<dbReference type="PROSITE" id="PS51092">
    <property type="entry name" value="FN2_2"/>
    <property type="match status" value="1"/>
</dbReference>
<evidence type="ECO:0000256" key="9">
    <source>
        <dbReference type="ARBA" id="ARBA00023170"/>
    </source>
</evidence>
<dbReference type="SUPFAM" id="SSF50370">
    <property type="entry name" value="Ricin B-like lectins"/>
    <property type="match status" value="1"/>
</dbReference>